<dbReference type="AlphaFoldDB" id="A0A133V8U1"/>
<name>A0A133V8U1_9EURY</name>
<keyword evidence="3" id="KW-1185">Reference proteome</keyword>
<dbReference type="Proteomes" id="UP000070400">
    <property type="component" value="Unassembled WGS sequence"/>
</dbReference>
<accession>A0A133V8U1</accession>
<evidence type="ECO:0000313" key="2">
    <source>
        <dbReference type="EMBL" id="KXB02853.1"/>
    </source>
</evidence>
<comment type="caution">
    <text evidence="2">The sequence shown here is derived from an EMBL/GenBank/DDBJ whole genome shotgun (WGS) entry which is preliminary data.</text>
</comment>
<protein>
    <recommendedName>
        <fullName evidence="1">Cysteine-rich small domain-containing protein</fullName>
    </recommendedName>
</protein>
<sequence length="105" mass="11884">MGPDPRCEDYPCHFEGQDCTWCVCPFYPCGDFRTNGKQIESDKDGKLVWDCSNCTWIHSPKVAKAVLDEIIKFTNSGKHELGKISKGKLLQLRLRLIEILNGPQA</sequence>
<evidence type="ECO:0000313" key="3">
    <source>
        <dbReference type="Proteomes" id="UP000070400"/>
    </source>
</evidence>
<organism evidence="2 3">
    <name type="scientific">candidate division MSBL1 archaeon SCGC-AAA261D19</name>
    <dbReference type="NCBI Taxonomy" id="1698273"/>
    <lineage>
        <taxon>Archaea</taxon>
        <taxon>Methanobacteriati</taxon>
        <taxon>Methanobacteriota</taxon>
        <taxon>candidate division MSBL1</taxon>
    </lineage>
</organism>
<gene>
    <name evidence="2" type="ORF">AKJ43_00340</name>
</gene>
<dbReference type="EMBL" id="LHXX01000002">
    <property type="protein sequence ID" value="KXB02853.1"/>
    <property type="molecule type" value="Genomic_DNA"/>
</dbReference>
<proteinExistence type="predicted"/>
<dbReference type="InterPro" id="IPR007212">
    <property type="entry name" value="Zf-like"/>
</dbReference>
<dbReference type="Pfam" id="PF04071">
    <property type="entry name" value="zf-like"/>
    <property type="match status" value="1"/>
</dbReference>
<feature type="domain" description="Cysteine-rich small" evidence="1">
    <location>
        <begin position="5"/>
        <end position="77"/>
    </location>
</feature>
<reference evidence="2 3" key="1">
    <citation type="journal article" date="2016" name="Sci. Rep.">
        <title>Metabolic traits of an uncultured archaeal lineage -MSBL1- from brine pools of the Red Sea.</title>
        <authorList>
            <person name="Mwirichia R."/>
            <person name="Alam I."/>
            <person name="Rashid M."/>
            <person name="Vinu M."/>
            <person name="Ba-Alawi W."/>
            <person name="Anthony Kamau A."/>
            <person name="Kamanda Ngugi D."/>
            <person name="Goker M."/>
            <person name="Klenk H.P."/>
            <person name="Bajic V."/>
            <person name="Stingl U."/>
        </authorList>
    </citation>
    <scope>NUCLEOTIDE SEQUENCE [LARGE SCALE GENOMIC DNA]</scope>
    <source>
        <strain evidence="2">SCGC-AAA261D19</strain>
    </source>
</reference>
<evidence type="ECO:0000259" key="1">
    <source>
        <dbReference type="Pfam" id="PF04071"/>
    </source>
</evidence>